<name>B8J606_ANAD2</name>
<feature type="domain" description="VOC" evidence="6">
    <location>
        <begin position="17"/>
        <end position="149"/>
    </location>
</feature>
<dbReference type="Pfam" id="PF00903">
    <property type="entry name" value="Glyoxalase"/>
    <property type="match status" value="2"/>
</dbReference>
<dbReference type="HOGENOM" id="CLU_034004_1_1_7"/>
<feature type="domain" description="VOC" evidence="6">
    <location>
        <begin position="176"/>
        <end position="346"/>
    </location>
</feature>
<dbReference type="Gene3D" id="3.10.180.10">
    <property type="entry name" value="2,3-Dihydroxybiphenyl 1,2-Dioxygenase, domain 1"/>
    <property type="match status" value="2"/>
</dbReference>
<protein>
    <submittedName>
        <fullName evidence="7">4-hydroxyphenylpyruvate dioxygenase</fullName>
        <ecNumber evidence="7">1.13.11.27</ecNumber>
    </submittedName>
</protein>
<dbReference type="GO" id="GO:0046872">
    <property type="term" value="F:metal ion binding"/>
    <property type="evidence" value="ECO:0007669"/>
    <property type="project" value="UniProtKB-KW"/>
</dbReference>
<evidence type="ECO:0000256" key="3">
    <source>
        <dbReference type="ARBA" id="ARBA00022737"/>
    </source>
</evidence>
<dbReference type="InterPro" id="IPR037523">
    <property type="entry name" value="VOC_core"/>
</dbReference>
<feature type="binding site" evidence="5">
    <location>
        <position position="272"/>
    </location>
    <ligand>
        <name>Fe cation</name>
        <dbReference type="ChEBI" id="CHEBI:24875"/>
    </ligand>
</feature>
<feature type="binding site" evidence="5">
    <location>
        <position position="179"/>
    </location>
    <ligand>
        <name>Fe cation</name>
        <dbReference type="ChEBI" id="CHEBI:24875"/>
    </ligand>
</feature>
<evidence type="ECO:0000259" key="6">
    <source>
        <dbReference type="PROSITE" id="PS51819"/>
    </source>
</evidence>
<feature type="binding site" evidence="5">
    <location>
        <position position="363"/>
    </location>
    <ligand>
        <name>Fe cation</name>
        <dbReference type="ChEBI" id="CHEBI:24875"/>
    </ligand>
</feature>
<dbReference type="InterPro" id="IPR041736">
    <property type="entry name" value="4OHPhenylPyrv_dOase_N"/>
</dbReference>
<evidence type="ECO:0000256" key="1">
    <source>
        <dbReference type="ARBA" id="ARBA00005877"/>
    </source>
</evidence>
<sequence length="395" mass="44620">MTSHSQKTQLEPLGIVRIEGLHYYVHDLERSRRFYTQKMDFAEVARSAPALEREGRQRSAVFEAGDVRVVCSEPVGEGGRAWRWLRKHPDGVGTVVFQVEDADRCFRLLEERGATPITDVQEHRDDGGTLRTFNITTPLGDTTFRFVERRGYRAVYPGIEPLAAPEGGRNAFGFGHVDHLTNNFQTMKPALLWMEHVMGMEEFWEVEFHTKDAAGARRAALEAQKGSGLRSVVMREPRSGVKFANNEPWRPAFKSSQINVFNEDHRGDGVQHAALTVQDILSSVRGMRARGVEFMPTPATYYEALPERIRSTGIGRIDEDPRVLQELEILVDGAGDHSYLLQIFLRDAAGLYHEPDAGPFFFEIIQRKGDQGFGAGNFRALFESIEREQVKEGRA</sequence>
<evidence type="ECO:0000256" key="4">
    <source>
        <dbReference type="ARBA" id="ARBA00023004"/>
    </source>
</evidence>
<dbReference type="KEGG" id="acp:A2cp1_3571"/>
<dbReference type="InterPro" id="IPR041735">
    <property type="entry name" value="4OHPhenylPyrv_dOase_C"/>
</dbReference>
<dbReference type="CDD" id="cd07250">
    <property type="entry name" value="HPPD_C_like"/>
    <property type="match status" value="1"/>
</dbReference>
<evidence type="ECO:0000313" key="8">
    <source>
        <dbReference type="Proteomes" id="UP000007089"/>
    </source>
</evidence>
<comment type="similarity">
    <text evidence="1">Belongs to the 4HPPD family.</text>
</comment>
<evidence type="ECO:0000256" key="5">
    <source>
        <dbReference type="PIRSR" id="PIRSR009283-1"/>
    </source>
</evidence>
<proteinExistence type="inferred from homology"/>
<keyword evidence="8" id="KW-1185">Reference proteome</keyword>
<evidence type="ECO:0000256" key="2">
    <source>
        <dbReference type="ARBA" id="ARBA00022723"/>
    </source>
</evidence>
<dbReference type="PIRSF" id="PIRSF009283">
    <property type="entry name" value="HPP_dOase"/>
    <property type="match status" value="1"/>
</dbReference>
<keyword evidence="4 5" id="KW-0408">Iron</keyword>
<dbReference type="EC" id="1.13.11.27" evidence="7"/>
<gene>
    <name evidence="7" type="ordered locus">A2cp1_3571</name>
</gene>
<dbReference type="EMBL" id="CP001359">
    <property type="protein sequence ID" value="ACL66901.1"/>
    <property type="molecule type" value="Genomic_DNA"/>
</dbReference>
<dbReference type="AlphaFoldDB" id="B8J606"/>
<comment type="cofactor">
    <cofactor evidence="5">
        <name>Fe cation</name>
        <dbReference type="ChEBI" id="CHEBI:24875"/>
    </cofactor>
    <text evidence="5">Binds 1 Fe cation per subunit.</text>
</comment>
<reference evidence="7" key="1">
    <citation type="submission" date="2009-01" db="EMBL/GenBank/DDBJ databases">
        <title>Complete sequence of Anaeromyxobacter dehalogenans 2CP-1.</title>
        <authorList>
            <consortium name="US DOE Joint Genome Institute"/>
            <person name="Lucas S."/>
            <person name="Copeland A."/>
            <person name="Lapidus A."/>
            <person name="Glavina del Rio T."/>
            <person name="Dalin E."/>
            <person name="Tice H."/>
            <person name="Bruce D."/>
            <person name="Goodwin L."/>
            <person name="Pitluck S."/>
            <person name="Saunders E."/>
            <person name="Brettin T."/>
            <person name="Detter J.C."/>
            <person name="Han C."/>
            <person name="Larimer F."/>
            <person name="Land M."/>
            <person name="Hauser L."/>
            <person name="Kyrpides N."/>
            <person name="Ovchinnikova G."/>
            <person name="Beliaev A.S."/>
            <person name="Richardson P."/>
        </authorList>
    </citation>
    <scope>NUCLEOTIDE SEQUENCE</scope>
    <source>
        <strain evidence="7">2CP-1</strain>
    </source>
</reference>
<dbReference type="PANTHER" id="PTHR11959:SF1">
    <property type="entry name" value="4-HYDROXYPHENYLPYRUVATE DIOXYGENASE"/>
    <property type="match status" value="1"/>
</dbReference>
<keyword evidence="2 5" id="KW-0479">Metal-binding</keyword>
<dbReference type="GO" id="GO:0006572">
    <property type="term" value="P:L-tyrosine catabolic process"/>
    <property type="evidence" value="ECO:0007669"/>
    <property type="project" value="TreeGrafter"/>
</dbReference>
<organism evidence="7 8">
    <name type="scientific">Anaeromyxobacter dehalogenans (strain ATCC BAA-258 / DSM 21875 / 2CP-1)</name>
    <dbReference type="NCBI Taxonomy" id="455488"/>
    <lineage>
        <taxon>Bacteria</taxon>
        <taxon>Pseudomonadati</taxon>
        <taxon>Myxococcota</taxon>
        <taxon>Myxococcia</taxon>
        <taxon>Myxococcales</taxon>
        <taxon>Cystobacterineae</taxon>
        <taxon>Anaeromyxobacteraceae</taxon>
        <taxon>Anaeromyxobacter</taxon>
    </lineage>
</organism>
<accession>B8J606</accession>
<dbReference type="CDD" id="cd08342">
    <property type="entry name" value="HPPD_N_like"/>
    <property type="match status" value="1"/>
</dbReference>
<dbReference type="InterPro" id="IPR029068">
    <property type="entry name" value="Glyas_Bleomycin-R_OHBP_Dase"/>
</dbReference>
<dbReference type="PANTHER" id="PTHR11959">
    <property type="entry name" value="4-HYDROXYPHENYLPYRUVATE DIOXYGENASE"/>
    <property type="match status" value="1"/>
</dbReference>
<dbReference type="RefSeq" id="WP_015934685.1">
    <property type="nucleotide sequence ID" value="NC_011891.1"/>
</dbReference>
<dbReference type="InterPro" id="IPR004360">
    <property type="entry name" value="Glyas_Fos-R_dOase_dom"/>
</dbReference>
<dbReference type="SUPFAM" id="SSF54593">
    <property type="entry name" value="Glyoxalase/Bleomycin resistance protein/Dihydroxybiphenyl dioxygenase"/>
    <property type="match status" value="1"/>
</dbReference>
<keyword evidence="3" id="KW-0677">Repeat</keyword>
<dbReference type="InterPro" id="IPR005956">
    <property type="entry name" value="4OHPhenylPyrv_dOase"/>
</dbReference>
<evidence type="ECO:0000313" key="7">
    <source>
        <dbReference type="EMBL" id="ACL66901.1"/>
    </source>
</evidence>
<dbReference type="Proteomes" id="UP000007089">
    <property type="component" value="Chromosome"/>
</dbReference>
<keyword evidence="7" id="KW-0560">Oxidoreductase</keyword>
<dbReference type="PROSITE" id="PS51819">
    <property type="entry name" value="VOC"/>
    <property type="match status" value="2"/>
</dbReference>
<dbReference type="GO" id="GO:0003868">
    <property type="term" value="F:4-hydroxyphenylpyruvate dioxygenase activity"/>
    <property type="evidence" value="ECO:0007669"/>
    <property type="project" value="UniProtKB-EC"/>
</dbReference>
<keyword evidence="7" id="KW-0223">Dioxygenase</keyword>